<evidence type="ECO:0000256" key="2">
    <source>
        <dbReference type="SAM" id="Phobius"/>
    </source>
</evidence>
<feature type="region of interest" description="Disordered" evidence="1">
    <location>
        <begin position="63"/>
        <end position="82"/>
    </location>
</feature>
<feature type="transmembrane region" description="Helical" evidence="2">
    <location>
        <begin position="12"/>
        <end position="33"/>
    </location>
</feature>
<name>A0A1H4ZIE2_TSUTY</name>
<protein>
    <submittedName>
        <fullName evidence="3">Uncharacterized protein</fullName>
    </submittedName>
</protein>
<feature type="transmembrane region" description="Helical" evidence="2">
    <location>
        <begin position="39"/>
        <end position="61"/>
    </location>
</feature>
<sequence>MSAEKTTAGRTSASPALLVAGIAALAIAAWGIVGGPRLIDAGTLLGILAIGAVVVAGVTLIRPRRGSDSAPPTAPGSSPDDH</sequence>
<dbReference type="EMBL" id="FNSA01000003">
    <property type="protein sequence ID" value="SED29254.1"/>
    <property type="molecule type" value="Genomic_DNA"/>
</dbReference>
<dbReference type="AlphaFoldDB" id="A0A1H4ZIE2"/>
<evidence type="ECO:0000313" key="3">
    <source>
        <dbReference type="EMBL" id="SED29254.1"/>
    </source>
</evidence>
<gene>
    <name evidence="3" type="ORF">SAMN04489793_4554</name>
</gene>
<keyword evidence="4" id="KW-1185">Reference proteome</keyword>
<proteinExistence type="predicted"/>
<organism evidence="3 4">
    <name type="scientific">Tsukamurella tyrosinosolvens</name>
    <dbReference type="NCBI Taxonomy" id="57704"/>
    <lineage>
        <taxon>Bacteria</taxon>
        <taxon>Bacillati</taxon>
        <taxon>Actinomycetota</taxon>
        <taxon>Actinomycetes</taxon>
        <taxon>Mycobacteriales</taxon>
        <taxon>Tsukamurellaceae</taxon>
        <taxon>Tsukamurella</taxon>
    </lineage>
</organism>
<accession>A0A1H4ZIE2</accession>
<keyword evidence="2" id="KW-1133">Transmembrane helix</keyword>
<reference evidence="4" key="1">
    <citation type="submission" date="2016-10" db="EMBL/GenBank/DDBJ databases">
        <authorList>
            <person name="Varghese N."/>
            <person name="Submissions S."/>
        </authorList>
    </citation>
    <scope>NUCLEOTIDE SEQUENCE [LARGE SCALE GENOMIC DNA]</scope>
    <source>
        <strain evidence="4">DSM 44234</strain>
    </source>
</reference>
<keyword evidence="2" id="KW-0812">Transmembrane</keyword>
<dbReference type="RefSeq" id="WP_074850793.1">
    <property type="nucleotide sequence ID" value="NZ_CBDRGN010000006.1"/>
</dbReference>
<dbReference type="STRING" id="57704.SAMN04489793_4554"/>
<keyword evidence="2" id="KW-0472">Membrane</keyword>
<evidence type="ECO:0000256" key="1">
    <source>
        <dbReference type="SAM" id="MobiDB-lite"/>
    </source>
</evidence>
<dbReference type="Proteomes" id="UP000182241">
    <property type="component" value="Unassembled WGS sequence"/>
</dbReference>
<evidence type="ECO:0000313" key="4">
    <source>
        <dbReference type="Proteomes" id="UP000182241"/>
    </source>
</evidence>